<evidence type="ECO:0000256" key="3">
    <source>
        <dbReference type="ARBA" id="ARBA00022862"/>
    </source>
</evidence>
<dbReference type="InterPro" id="IPR037944">
    <property type="entry name" value="PRX5-like"/>
</dbReference>
<dbReference type="AlphaFoldDB" id="A0AAD5PC80"/>
<gene>
    <name evidence="10" type="ORF">BDA99DRAFT_519896</name>
</gene>
<dbReference type="SUPFAM" id="SSF52833">
    <property type="entry name" value="Thioredoxin-like"/>
    <property type="match status" value="1"/>
</dbReference>
<dbReference type="GO" id="GO:0045454">
    <property type="term" value="P:cell redox homeostasis"/>
    <property type="evidence" value="ECO:0007669"/>
    <property type="project" value="TreeGrafter"/>
</dbReference>
<dbReference type="FunFam" id="3.40.30.10:FF:000020">
    <property type="entry name" value="Peroxiredoxin"/>
    <property type="match status" value="1"/>
</dbReference>
<feature type="active site" description="Cysteine sulfenic acid (-SOH) intermediate" evidence="7">
    <location>
        <position position="58"/>
    </location>
</feature>
<dbReference type="GO" id="GO:0008379">
    <property type="term" value="F:thioredoxin peroxidase activity"/>
    <property type="evidence" value="ECO:0007669"/>
    <property type="project" value="InterPro"/>
</dbReference>
<dbReference type="PANTHER" id="PTHR10430:SF16">
    <property type="entry name" value="PEROXIREDOXIN-5, MITOCHONDRIAL"/>
    <property type="match status" value="1"/>
</dbReference>
<dbReference type="PROSITE" id="PS51352">
    <property type="entry name" value="THIOREDOXIN_2"/>
    <property type="match status" value="1"/>
</dbReference>
<dbReference type="InterPro" id="IPR036249">
    <property type="entry name" value="Thioredoxin-like_sf"/>
</dbReference>
<evidence type="ECO:0000256" key="2">
    <source>
        <dbReference type="ARBA" id="ARBA00022559"/>
    </source>
</evidence>
<evidence type="ECO:0000313" key="11">
    <source>
        <dbReference type="Proteomes" id="UP001209540"/>
    </source>
</evidence>
<name>A0AAD5PC80_9FUNG</name>
<evidence type="ECO:0000313" key="10">
    <source>
        <dbReference type="EMBL" id="KAI9253464.1"/>
    </source>
</evidence>
<reference evidence="10" key="2">
    <citation type="submission" date="2023-02" db="EMBL/GenBank/DDBJ databases">
        <authorList>
            <consortium name="DOE Joint Genome Institute"/>
            <person name="Mondo S.J."/>
            <person name="Chang Y."/>
            <person name="Wang Y."/>
            <person name="Ahrendt S."/>
            <person name="Andreopoulos W."/>
            <person name="Barry K."/>
            <person name="Beard J."/>
            <person name="Benny G.L."/>
            <person name="Blankenship S."/>
            <person name="Bonito G."/>
            <person name="Cuomo C."/>
            <person name="Desiro A."/>
            <person name="Gervers K.A."/>
            <person name="Hundley H."/>
            <person name="Kuo A."/>
            <person name="LaButti K."/>
            <person name="Lang B.F."/>
            <person name="Lipzen A."/>
            <person name="O'Donnell K."/>
            <person name="Pangilinan J."/>
            <person name="Reynolds N."/>
            <person name="Sandor L."/>
            <person name="Smith M.W."/>
            <person name="Tsang A."/>
            <person name="Grigoriev I.V."/>
            <person name="Stajich J.E."/>
            <person name="Spatafora J.W."/>
        </authorList>
    </citation>
    <scope>NUCLEOTIDE SEQUENCE</scope>
    <source>
        <strain evidence="10">RSA 2281</strain>
    </source>
</reference>
<evidence type="ECO:0000256" key="6">
    <source>
        <dbReference type="ARBA" id="ARBA00079296"/>
    </source>
</evidence>
<protein>
    <recommendedName>
        <fullName evidence="6">Thioredoxin-dependent peroxiredoxin</fullName>
    </recommendedName>
</protein>
<dbReference type="InterPro" id="IPR013740">
    <property type="entry name" value="Redoxin"/>
</dbReference>
<evidence type="ECO:0000259" key="9">
    <source>
        <dbReference type="PROSITE" id="PS51352"/>
    </source>
</evidence>
<dbReference type="Pfam" id="PF08534">
    <property type="entry name" value="Redoxin"/>
    <property type="match status" value="1"/>
</dbReference>
<reference evidence="10" key="1">
    <citation type="journal article" date="2022" name="IScience">
        <title>Evolution of zygomycete secretomes and the origins of terrestrial fungal ecologies.</title>
        <authorList>
            <person name="Chang Y."/>
            <person name="Wang Y."/>
            <person name="Mondo S."/>
            <person name="Ahrendt S."/>
            <person name="Andreopoulos W."/>
            <person name="Barry K."/>
            <person name="Beard J."/>
            <person name="Benny G.L."/>
            <person name="Blankenship S."/>
            <person name="Bonito G."/>
            <person name="Cuomo C."/>
            <person name="Desiro A."/>
            <person name="Gervers K.A."/>
            <person name="Hundley H."/>
            <person name="Kuo A."/>
            <person name="LaButti K."/>
            <person name="Lang B.F."/>
            <person name="Lipzen A."/>
            <person name="O'Donnell K."/>
            <person name="Pangilinan J."/>
            <person name="Reynolds N."/>
            <person name="Sandor L."/>
            <person name="Smith M.E."/>
            <person name="Tsang A."/>
            <person name="Grigoriev I.V."/>
            <person name="Stajich J.E."/>
            <person name="Spatafora J.W."/>
        </authorList>
    </citation>
    <scope>NUCLEOTIDE SEQUENCE</scope>
    <source>
        <strain evidence="10">RSA 2281</strain>
    </source>
</reference>
<dbReference type="InterPro" id="IPR013766">
    <property type="entry name" value="Thioredoxin_domain"/>
</dbReference>
<evidence type="ECO:0000256" key="8">
    <source>
        <dbReference type="RuleBase" id="RU366011"/>
    </source>
</evidence>
<comment type="similarity">
    <text evidence="1 8">Belongs to the peroxiredoxin family. Prx5 subfamily.</text>
</comment>
<accession>A0AAD5PC80</accession>
<evidence type="ECO:0000256" key="7">
    <source>
        <dbReference type="PIRSR" id="PIRSR637944-1"/>
    </source>
</evidence>
<dbReference type="Gene3D" id="3.40.30.10">
    <property type="entry name" value="Glutaredoxin"/>
    <property type="match status" value="1"/>
</dbReference>
<comment type="function">
    <text evidence="8">Thiol-specific peroxidase that catalyzes the reduction of hydrogen peroxide and organic hydroperoxides to water and alcohols, respectively. Plays a role in cell protection against oxidative stress by detoxifying peroxides.</text>
</comment>
<keyword evidence="3 8" id="KW-0049">Antioxidant</keyword>
<proteinExistence type="inferred from homology"/>
<feature type="domain" description="Thioredoxin" evidence="9">
    <location>
        <begin position="3"/>
        <end position="169"/>
    </location>
</feature>
<dbReference type="GO" id="GO:0034599">
    <property type="term" value="P:cellular response to oxidative stress"/>
    <property type="evidence" value="ECO:0007669"/>
    <property type="project" value="InterPro"/>
</dbReference>
<dbReference type="GO" id="GO:0005737">
    <property type="term" value="C:cytoplasm"/>
    <property type="evidence" value="ECO:0007669"/>
    <property type="project" value="TreeGrafter"/>
</dbReference>
<keyword evidence="5 8" id="KW-0676">Redox-active center</keyword>
<organism evidence="10 11">
    <name type="scientific">Phascolomyces articulosus</name>
    <dbReference type="NCBI Taxonomy" id="60185"/>
    <lineage>
        <taxon>Eukaryota</taxon>
        <taxon>Fungi</taxon>
        <taxon>Fungi incertae sedis</taxon>
        <taxon>Mucoromycota</taxon>
        <taxon>Mucoromycotina</taxon>
        <taxon>Mucoromycetes</taxon>
        <taxon>Mucorales</taxon>
        <taxon>Lichtheimiaceae</taxon>
        <taxon>Phascolomyces</taxon>
    </lineage>
</organism>
<dbReference type="PANTHER" id="PTHR10430">
    <property type="entry name" value="PEROXIREDOXIN"/>
    <property type="match status" value="1"/>
</dbReference>
<evidence type="ECO:0000256" key="5">
    <source>
        <dbReference type="ARBA" id="ARBA00023284"/>
    </source>
</evidence>
<dbReference type="Proteomes" id="UP001209540">
    <property type="component" value="Unassembled WGS sequence"/>
</dbReference>
<dbReference type="EMBL" id="JAIXMP010000026">
    <property type="protein sequence ID" value="KAI9253464.1"/>
    <property type="molecule type" value="Genomic_DNA"/>
</dbReference>
<evidence type="ECO:0000256" key="1">
    <source>
        <dbReference type="ARBA" id="ARBA00010505"/>
    </source>
</evidence>
<dbReference type="GO" id="GO:0042744">
    <property type="term" value="P:hydrogen peroxide catabolic process"/>
    <property type="evidence" value="ECO:0007669"/>
    <property type="project" value="TreeGrafter"/>
</dbReference>
<keyword evidence="11" id="KW-1185">Reference proteome</keyword>
<keyword evidence="4 8" id="KW-0560">Oxidoreductase</keyword>
<comment type="caution">
    <text evidence="10">The sequence shown here is derived from an EMBL/GenBank/DDBJ whole genome shotgun (WGS) entry which is preliminary data.</text>
</comment>
<sequence>MTVKVGDKIPDGELAYVPYDEKEELAACTRPQPFKVHEQLKGKKAVIFAIPGAFTPTCTETHLPGFVKNYDALKAKGVDQVICVAVNDGFVMNAFGKVTGTKDKIIMAGDGGAVFTHALGLPLDLTALGLGTRSKRYALIVDDLVIKYLGVEEGGDVKASSAEEVLAQL</sequence>
<evidence type="ECO:0000256" key="4">
    <source>
        <dbReference type="ARBA" id="ARBA00023002"/>
    </source>
</evidence>
<keyword evidence="2 8" id="KW-0575">Peroxidase</keyword>
<dbReference type="CDD" id="cd03013">
    <property type="entry name" value="PRX5_like"/>
    <property type="match status" value="1"/>
</dbReference>